<protein>
    <submittedName>
        <fullName evidence="1">Uncharacterized protein</fullName>
    </submittedName>
</protein>
<organism evidence="1 2">
    <name type="scientific">Candidatus Avibacteroides avistercoris</name>
    <dbReference type="NCBI Taxonomy" id="2840690"/>
    <lineage>
        <taxon>Bacteria</taxon>
        <taxon>Pseudomonadati</taxon>
        <taxon>Bacteroidota</taxon>
        <taxon>Bacteroidia</taxon>
        <taxon>Bacteroidales</taxon>
        <taxon>Bacteroidaceae</taxon>
        <taxon>Bacteroidaceae incertae sedis</taxon>
        <taxon>Candidatus Avibacteroides</taxon>
    </lineage>
</organism>
<dbReference type="AlphaFoldDB" id="A0A9D2UJH1"/>
<gene>
    <name evidence="1" type="ORF">IAA93_07360</name>
</gene>
<reference evidence="1" key="1">
    <citation type="journal article" date="2021" name="PeerJ">
        <title>Extensive microbial diversity within the chicken gut microbiome revealed by metagenomics and culture.</title>
        <authorList>
            <person name="Gilroy R."/>
            <person name="Ravi A."/>
            <person name="Getino M."/>
            <person name="Pursley I."/>
            <person name="Horton D.L."/>
            <person name="Alikhan N.F."/>
            <person name="Baker D."/>
            <person name="Gharbi K."/>
            <person name="Hall N."/>
            <person name="Watson M."/>
            <person name="Adriaenssens E.M."/>
            <person name="Foster-Nyarko E."/>
            <person name="Jarju S."/>
            <person name="Secka A."/>
            <person name="Antonio M."/>
            <person name="Oren A."/>
            <person name="Chaudhuri R.R."/>
            <person name="La Ragione R."/>
            <person name="Hildebrand F."/>
            <person name="Pallen M.J."/>
        </authorList>
    </citation>
    <scope>NUCLEOTIDE SEQUENCE</scope>
    <source>
        <strain evidence="1">MalCec1-1739</strain>
    </source>
</reference>
<comment type="caution">
    <text evidence="1">The sequence shown here is derived from an EMBL/GenBank/DDBJ whole genome shotgun (WGS) entry which is preliminary data.</text>
</comment>
<dbReference type="Proteomes" id="UP000787625">
    <property type="component" value="Unassembled WGS sequence"/>
</dbReference>
<reference evidence="1" key="2">
    <citation type="submission" date="2021-04" db="EMBL/GenBank/DDBJ databases">
        <authorList>
            <person name="Gilroy R."/>
        </authorList>
    </citation>
    <scope>NUCLEOTIDE SEQUENCE</scope>
    <source>
        <strain evidence="1">MalCec1-1739</strain>
    </source>
</reference>
<name>A0A9D2UJH1_9BACT</name>
<sequence length="73" mass="7656">MAGLLLIRYAGARRAASPAEGAGADGVGHEADGVAYDADGISIVCYLSWHTTLRPWGRMLSAVGWDAAVRVVR</sequence>
<evidence type="ECO:0000313" key="1">
    <source>
        <dbReference type="EMBL" id="HJD53523.1"/>
    </source>
</evidence>
<proteinExistence type="predicted"/>
<evidence type="ECO:0000313" key="2">
    <source>
        <dbReference type="Proteomes" id="UP000787625"/>
    </source>
</evidence>
<accession>A0A9D2UJH1</accession>
<dbReference type="EMBL" id="DWUP01000171">
    <property type="protein sequence ID" value="HJD53523.1"/>
    <property type="molecule type" value="Genomic_DNA"/>
</dbReference>